<dbReference type="SUPFAM" id="SSF53335">
    <property type="entry name" value="S-adenosyl-L-methionine-dependent methyltransferases"/>
    <property type="match status" value="1"/>
</dbReference>
<proteinExistence type="predicted"/>
<dbReference type="EMBL" id="NRSG01000408">
    <property type="protein sequence ID" value="MBK1661935.1"/>
    <property type="molecule type" value="Genomic_DNA"/>
</dbReference>
<dbReference type="Pfam" id="PF08241">
    <property type="entry name" value="Methyltransf_11"/>
    <property type="match status" value="1"/>
</dbReference>
<comment type="caution">
    <text evidence="2">The sequence shown here is derived from an EMBL/GenBank/DDBJ whole genome shotgun (WGS) entry which is preliminary data.</text>
</comment>
<accession>A0ABS1D4Z6</accession>
<keyword evidence="3" id="KW-1185">Reference proteome</keyword>
<feature type="domain" description="Methyltransferase type 11" evidence="1">
    <location>
        <begin position="25"/>
        <end position="118"/>
    </location>
</feature>
<keyword evidence="2" id="KW-0489">Methyltransferase</keyword>
<dbReference type="PANTHER" id="PTHR43591">
    <property type="entry name" value="METHYLTRANSFERASE"/>
    <property type="match status" value="1"/>
</dbReference>
<keyword evidence="2" id="KW-0808">Transferase</keyword>
<dbReference type="InterPro" id="IPR029063">
    <property type="entry name" value="SAM-dependent_MTases_sf"/>
</dbReference>
<dbReference type="CDD" id="cd02440">
    <property type="entry name" value="AdoMet_MTases"/>
    <property type="match status" value="1"/>
</dbReference>
<evidence type="ECO:0000313" key="2">
    <source>
        <dbReference type="EMBL" id="MBK1661935.1"/>
    </source>
</evidence>
<dbReference type="Proteomes" id="UP000697995">
    <property type="component" value="Unassembled WGS sequence"/>
</dbReference>
<dbReference type="Gene3D" id="3.40.50.150">
    <property type="entry name" value="Vaccinia Virus protein VP39"/>
    <property type="match status" value="1"/>
</dbReference>
<reference evidence="2 3" key="1">
    <citation type="journal article" date="2020" name="Microorganisms">
        <title>Osmotic Adaptation and Compatible Solute Biosynthesis of Phototrophic Bacteria as Revealed from Genome Analyses.</title>
        <authorList>
            <person name="Imhoff J.F."/>
            <person name="Rahn T."/>
            <person name="Kunzel S."/>
            <person name="Keller A."/>
            <person name="Neulinger S.C."/>
        </authorList>
    </citation>
    <scope>NUCLEOTIDE SEQUENCE [LARGE SCALE GENOMIC DNA]</scope>
    <source>
        <strain evidence="2 3">DSM 15382</strain>
    </source>
</reference>
<dbReference type="GO" id="GO:0008168">
    <property type="term" value="F:methyltransferase activity"/>
    <property type="evidence" value="ECO:0007669"/>
    <property type="project" value="UniProtKB-KW"/>
</dbReference>
<organism evidence="2 3">
    <name type="scientific">Paracraurococcus ruber</name>
    <dbReference type="NCBI Taxonomy" id="77675"/>
    <lineage>
        <taxon>Bacteria</taxon>
        <taxon>Pseudomonadati</taxon>
        <taxon>Pseudomonadota</taxon>
        <taxon>Alphaproteobacteria</taxon>
        <taxon>Acetobacterales</taxon>
        <taxon>Roseomonadaceae</taxon>
        <taxon>Paracraurococcus</taxon>
    </lineage>
</organism>
<evidence type="ECO:0000259" key="1">
    <source>
        <dbReference type="Pfam" id="PF08241"/>
    </source>
</evidence>
<sequence>MGRWSRRLAVLFLDFVCFDGGRRILDLDCGTGSLTRALAGRYAASRIVGLDVSDAYVDHARRGISDPRIEFRVGDACSVPFPDGRFDGVLSMLVLPFVPNTAKAVAEMRRVARSGAVVAAASWDARGGCVAQRLFLDTAAVLDPAADVLRIEHCTRPTTRPGALAAVWREAGILDIRETALTIRMEFADFSDYWGPYLTGQGPAAEYVGRLGASAIARLREHVRRAYLDGEADGPRSYAATAWAVRGTNPERPTPIR</sequence>
<dbReference type="InterPro" id="IPR013216">
    <property type="entry name" value="Methyltransf_11"/>
</dbReference>
<dbReference type="GO" id="GO:0032259">
    <property type="term" value="P:methylation"/>
    <property type="evidence" value="ECO:0007669"/>
    <property type="project" value="UniProtKB-KW"/>
</dbReference>
<protein>
    <submittedName>
        <fullName evidence="2">SAM-dependent methyltransferase</fullName>
    </submittedName>
</protein>
<name>A0ABS1D4Z6_9PROT</name>
<evidence type="ECO:0000313" key="3">
    <source>
        <dbReference type="Proteomes" id="UP000697995"/>
    </source>
</evidence>
<gene>
    <name evidence="2" type="ORF">CKO45_27470</name>
</gene>